<dbReference type="InterPro" id="IPR002737">
    <property type="entry name" value="MEMO1_fam"/>
</dbReference>
<dbReference type="EMBL" id="UOGC01000114">
    <property type="protein sequence ID" value="VAX21042.1"/>
    <property type="molecule type" value="Genomic_DNA"/>
</dbReference>
<gene>
    <name evidence="2" type="ORF">MNBD_NITROSPINAE01-604</name>
</gene>
<evidence type="ECO:0000313" key="2">
    <source>
        <dbReference type="EMBL" id="VAX21042.1"/>
    </source>
</evidence>
<evidence type="ECO:0000256" key="1">
    <source>
        <dbReference type="ARBA" id="ARBA00006315"/>
    </source>
</evidence>
<keyword evidence="2" id="KW-0223">Dioxygenase</keyword>
<keyword evidence="2" id="KW-0560">Oxidoreductase</keyword>
<reference evidence="2" key="1">
    <citation type="submission" date="2018-06" db="EMBL/GenBank/DDBJ databases">
        <authorList>
            <person name="Zhirakovskaya E."/>
        </authorList>
    </citation>
    <scope>NUCLEOTIDE SEQUENCE</scope>
</reference>
<protein>
    <submittedName>
        <fullName evidence="2">Candidate phosphomevalonate decarboxylase COG1355, Predicted dioxygenase</fullName>
    </submittedName>
</protein>
<dbReference type="CDD" id="cd07361">
    <property type="entry name" value="MEMO_like"/>
    <property type="match status" value="1"/>
</dbReference>
<dbReference type="PANTHER" id="PTHR11060:SF0">
    <property type="entry name" value="PROTEIN MEMO1"/>
    <property type="match status" value="1"/>
</dbReference>
<dbReference type="HAMAP" id="MF_00055">
    <property type="entry name" value="MEMO1"/>
    <property type="match status" value="1"/>
</dbReference>
<comment type="similarity">
    <text evidence="1">Belongs to the MEMO1 family.</text>
</comment>
<name>A0A3B1BZ12_9ZZZZ</name>
<dbReference type="NCBIfam" id="TIGR04336">
    <property type="entry name" value="AmmeMemoSam_B"/>
    <property type="match status" value="1"/>
</dbReference>
<accession>A0A3B1BZ12</accession>
<dbReference type="Pfam" id="PF01875">
    <property type="entry name" value="Memo"/>
    <property type="match status" value="1"/>
</dbReference>
<dbReference type="AlphaFoldDB" id="A0A3B1BZ12"/>
<organism evidence="2">
    <name type="scientific">hydrothermal vent metagenome</name>
    <dbReference type="NCBI Taxonomy" id="652676"/>
    <lineage>
        <taxon>unclassified sequences</taxon>
        <taxon>metagenomes</taxon>
        <taxon>ecological metagenomes</taxon>
    </lineage>
</organism>
<dbReference type="Gene3D" id="3.40.830.10">
    <property type="entry name" value="LigB-like"/>
    <property type="match status" value="1"/>
</dbReference>
<proteinExistence type="inferred from homology"/>
<dbReference type="PANTHER" id="PTHR11060">
    <property type="entry name" value="PROTEIN MEMO1"/>
    <property type="match status" value="1"/>
</dbReference>
<sequence length="269" mass="28600">MIRKATVAGAFYPDTKEAINAQIDSFDTRAGEPEPVMGLVVPHAGYTYSGEVAAKVYAGAKVASSVVMIGPNHRGGAGAPSLAIMSEGAWETPAGTVLVNDALASHIMAETPLLEDAPQEHELEHSLEVQVPFLLRLQDKVKIVPIIISHIPDDFIETVADGIYMGIKKFGDGVTLLASTDFSHYVSQNVAERLDGEAIDRILNLDSRGLLDIVREKRISMCGVAPVALVIEVCKAMGAVKAELVDYKTSGDITGDYSSVVGYGGFLIS</sequence>
<dbReference type="GO" id="GO:0051213">
    <property type="term" value="F:dioxygenase activity"/>
    <property type="evidence" value="ECO:0007669"/>
    <property type="project" value="UniProtKB-KW"/>
</dbReference>